<dbReference type="Proteomes" id="UP001151529">
    <property type="component" value="Chromosome 15Z"/>
</dbReference>
<dbReference type="OrthoDB" id="9675250at2759"/>
<reference evidence="2" key="1">
    <citation type="submission" date="2022-11" db="EMBL/GenBank/DDBJ databases">
        <authorList>
            <person name="Hyden B.L."/>
            <person name="Feng K."/>
            <person name="Yates T."/>
            <person name="Jawdy S."/>
            <person name="Smart L.B."/>
            <person name="Muchero W."/>
        </authorList>
    </citation>
    <scope>NUCLEOTIDE SEQUENCE</scope>
    <source>
        <tissue evidence="2">Shoot tip</tissue>
    </source>
</reference>
<dbReference type="GO" id="GO:0008663">
    <property type="term" value="F:2',3'-cyclic-nucleotide 2'-phosphodiesterase activity"/>
    <property type="evidence" value="ECO:0007669"/>
    <property type="project" value="TreeGrafter"/>
</dbReference>
<keyword evidence="3" id="KW-1185">Reference proteome</keyword>
<evidence type="ECO:0000313" key="3">
    <source>
        <dbReference type="Proteomes" id="UP001151529"/>
    </source>
</evidence>
<gene>
    <name evidence="2" type="ORF">OIU85_009835</name>
</gene>
<reference evidence="2" key="2">
    <citation type="journal article" date="2023" name="Int. J. Mol. Sci.">
        <title>De Novo Assembly and Annotation of 11 Diverse Shrub Willow (Salix) Genomes Reveals Novel Gene Organization in Sex-Linked Regions.</title>
        <authorList>
            <person name="Hyden B."/>
            <person name="Feng K."/>
            <person name="Yates T.B."/>
            <person name="Jawdy S."/>
            <person name="Cereghino C."/>
            <person name="Smart L.B."/>
            <person name="Muchero W."/>
        </authorList>
    </citation>
    <scope>NUCLEOTIDE SEQUENCE [LARGE SCALE GENOMIC DNA]</scope>
    <source>
        <tissue evidence="2">Shoot tip</tissue>
    </source>
</reference>
<dbReference type="GO" id="GO:0047631">
    <property type="term" value="F:ADP-ribose diphosphatase activity"/>
    <property type="evidence" value="ECO:0007669"/>
    <property type="project" value="TreeGrafter"/>
</dbReference>
<name>A0A9Q0NVC2_SALVM</name>
<dbReference type="InterPro" id="IPR029052">
    <property type="entry name" value="Metallo-depent_PP-like"/>
</dbReference>
<dbReference type="AlphaFoldDB" id="A0A9Q0NVC2"/>
<dbReference type="Gene3D" id="3.60.21.10">
    <property type="match status" value="1"/>
</dbReference>
<feature type="region of interest" description="Disordered" evidence="1">
    <location>
        <begin position="93"/>
        <end position="115"/>
    </location>
</feature>
<dbReference type="PANTHER" id="PTHR16509:SF1">
    <property type="entry name" value="MANGANESE-DEPENDENT ADP-RIBOSE_CDP-ALCOHOL DIPHOSPHATASE"/>
    <property type="match status" value="1"/>
</dbReference>
<dbReference type="EMBL" id="JAPFFL010000015">
    <property type="protein sequence ID" value="KAJ6676599.1"/>
    <property type="molecule type" value="Genomic_DNA"/>
</dbReference>
<dbReference type="SUPFAM" id="SSF56300">
    <property type="entry name" value="Metallo-dependent phosphatases"/>
    <property type="match status" value="1"/>
</dbReference>
<proteinExistence type="predicted"/>
<organism evidence="2 3">
    <name type="scientific">Salix viminalis</name>
    <name type="common">Common osier</name>
    <name type="synonym">Basket willow</name>
    <dbReference type="NCBI Taxonomy" id="40686"/>
    <lineage>
        <taxon>Eukaryota</taxon>
        <taxon>Viridiplantae</taxon>
        <taxon>Streptophyta</taxon>
        <taxon>Embryophyta</taxon>
        <taxon>Tracheophyta</taxon>
        <taxon>Spermatophyta</taxon>
        <taxon>Magnoliopsida</taxon>
        <taxon>eudicotyledons</taxon>
        <taxon>Gunneridae</taxon>
        <taxon>Pentapetalae</taxon>
        <taxon>rosids</taxon>
        <taxon>fabids</taxon>
        <taxon>Malpighiales</taxon>
        <taxon>Salicaceae</taxon>
        <taxon>Saliceae</taxon>
        <taxon>Salix</taxon>
    </lineage>
</organism>
<dbReference type="GO" id="GO:0047734">
    <property type="term" value="F:CDP-glycerol diphosphatase activity"/>
    <property type="evidence" value="ECO:0007669"/>
    <property type="project" value="TreeGrafter"/>
</dbReference>
<evidence type="ECO:0000256" key="1">
    <source>
        <dbReference type="SAM" id="MobiDB-lite"/>
    </source>
</evidence>
<feature type="compositionally biased region" description="Polar residues" evidence="1">
    <location>
        <begin position="95"/>
        <end position="105"/>
    </location>
</feature>
<sequence>MMSSILSCQRNGINKCIAFVCCKGRYKKWNNHQNLNFVINFGDIVDGKCPPDQSLDAVKKIPGPNGQAYYDISPGPEYRIVVLDGYDISAIGWPRSSSQNPTSIGVSREEEPKFR</sequence>
<dbReference type="GO" id="GO:0030145">
    <property type="term" value="F:manganese ion binding"/>
    <property type="evidence" value="ECO:0007669"/>
    <property type="project" value="TreeGrafter"/>
</dbReference>
<accession>A0A9Q0NVC2</accession>
<dbReference type="PANTHER" id="PTHR16509">
    <property type="match status" value="1"/>
</dbReference>
<evidence type="ECO:0000313" key="2">
    <source>
        <dbReference type="EMBL" id="KAJ6676599.1"/>
    </source>
</evidence>
<protein>
    <submittedName>
        <fullName evidence="2">Uncharacterized protein</fullName>
    </submittedName>
</protein>
<comment type="caution">
    <text evidence="2">The sequence shown here is derived from an EMBL/GenBank/DDBJ whole genome shotgun (WGS) entry which is preliminary data.</text>
</comment>